<keyword evidence="2" id="KW-1185">Reference proteome</keyword>
<gene>
    <name evidence="1" type="ORF">ACFSKQ_13255</name>
</gene>
<accession>A0ABW5CM72</accession>
<organism evidence="1 2">
    <name type="scientific">Aureimonas populi</name>
    <dbReference type="NCBI Taxonomy" id="1701758"/>
    <lineage>
        <taxon>Bacteria</taxon>
        <taxon>Pseudomonadati</taxon>
        <taxon>Pseudomonadota</taxon>
        <taxon>Alphaproteobacteria</taxon>
        <taxon>Hyphomicrobiales</taxon>
        <taxon>Aurantimonadaceae</taxon>
        <taxon>Aureimonas</taxon>
    </lineage>
</organism>
<evidence type="ECO:0000313" key="1">
    <source>
        <dbReference type="EMBL" id="MFD2238419.1"/>
    </source>
</evidence>
<dbReference type="Gene3D" id="3.30.429.10">
    <property type="entry name" value="Macrophage Migration Inhibitory Factor"/>
    <property type="match status" value="1"/>
</dbReference>
<protein>
    <submittedName>
        <fullName evidence="1">Tautomerase family protein</fullName>
    </submittedName>
</protein>
<dbReference type="EMBL" id="JBHUIJ010000016">
    <property type="protein sequence ID" value="MFD2238419.1"/>
    <property type="molecule type" value="Genomic_DNA"/>
</dbReference>
<dbReference type="SUPFAM" id="SSF55331">
    <property type="entry name" value="Tautomerase/MIF"/>
    <property type="match status" value="1"/>
</dbReference>
<sequence>MPATRMETRRGWIGNRRLEVIEAVQRALLTGLQIPDHDRCISLVEYEADAMITPPSKGPSYSVIEIKLFSGRSLDAKRKLYAALAEELSAFGVPASDIKIVLVEIDPVNWGLGGLPASEIDLGFKIDV</sequence>
<reference evidence="2" key="1">
    <citation type="journal article" date="2019" name="Int. J. Syst. Evol. Microbiol.">
        <title>The Global Catalogue of Microorganisms (GCM) 10K type strain sequencing project: providing services to taxonomists for standard genome sequencing and annotation.</title>
        <authorList>
            <consortium name="The Broad Institute Genomics Platform"/>
            <consortium name="The Broad Institute Genome Sequencing Center for Infectious Disease"/>
            <person name="Wu L."/>
            <person name="Ma J."/>
        </authorList>
    </citation>
    <scope>NUCLEOTIDE SEQUENCE [LARGE SCALE GENOMIC DNA]</scope>
    <source>
        <strain evidence="2">ZS-35-S2</strain>
    </source>
</reference>
<proteinExistence type="predicted"/>
<dbReference type="Pfam" id="PF14552">
    <property type="entry name" value="Tautomerase_2"/>
    <property type="match status" value="1"/>
</dbReference>
<dbReference type="PANTHER" id="PTHR38460">
    <property type="entry name" value="TAUTOMERASE YOLI-RELATED"/>
    <property type="match status" value="1"/>
</dbReference>
<name>A0ABW5CM72_9HYPH</name>
<dbReference type="RefSeq" id="WP_209737087.1">
    <property type="nucleotide sequence ID" value="NZ_CP072611.1"/>
</dbReference>
<dbReference type="InterPro" id="IPR037479">
    <property type="entry name" value="Tauto_MSAD"/>
</dbReference>
<evidence type="ECO:0000313" key="2">
    <source>
        <dbReference type="Proteomes" id="UP001597371"/>
    </source>
</evidence>
<dbReference type="Proteomes" id="UP001597371">
    <property type="component" value="Unassembled WGS sequence"/>
</dbReference>
<dbReference type="InterPro" id="IPR014347">
    <property type="entry name" value="Tautomerase/MIF_sf"/>
</dbReference>
<comment type="caution">
    <text evidence="1">The sequence shown here is derived from an EMBL/GenBank/DDBJ whole genome shotgun (WGS) entry which is preliminary data.</text>
</comment>
<dbReference type="PANTHER" id="PTHR38460:SF1">
    <property type="entry name" value="TAUTOMERASE YOLI-RELATED"/>
    <property type="match status" value="1"/>
</dbReference>